<feature type="transmembrane region" description="Helical" evidence="2">
    <location>
        <begin position="330"/>
        <end position="358"/>
    </location>
</feature>
<proteinExistence type="predicted"/>
<evidence type="ECO:0000313" key="4">
    <source>
        <dbReference type="Proteomes" id="UP001233172"/>
    </source>
</evidence>
<reference evidence="3" key="1">
    <citation type="journal article" date="2023" name="PLoS Negl. Trop. Dis.">
        <title>A genome sequence for Biomphalaria pfeifferi, the major vector snail for the human-infecting parasite Schistosoma mansoni.</title>
        <authorList>
            <person name="Bu L."/>
            <person name="Lu L."/>
            <person name="Laidemitt M.R."/>
            <person name="Zhang S.M."/>
            <person name="Mutuku M."/>
            <person name="Mkoji G."/>
            <person name="Steinauer M."/>
            <person name="Loker E.S."/>
        </authorList>
    </citation>
    <scope>NUCLEOTIDE SEQUENCE</scope>
    <source>
        <strain evidence="3">KasaAsao</strain>
    </source>
</reference>
<dbReference type="AlphaFoldDB" id="A0AAD8C038"/>
<keyword evidence="2" id="KW-0472">Membrane</keyword>
<keyword evidence="2" id="KW-1133">Transmembrane helix</keyword>
<dbReference type="EMBL" id="JASAOG010000019">
    <property type="protein sequence ID" value="KAK0063916.1"/>
    <property type="molecule type" value="Genomic_DNA"/>
</dbReference>
<protein>
    <submittedName>
        <fullName evidence="3">Uncharacterized protein</fullName>
    </submittedName>
</protein>
<keyword evidence="4" id="KW-1185">Reference proteome</keyword>
<organism evidence="3 4">
    <name type="scientific">Biomphalaria pfeifferi</name>
    <name type="common">Bloodfluke planorb</name>
    <name type="synonym">Freshwater snail</name>
    <dbReference type="NCBI Taxonomy" id="112525"/>
    <lineage>
        <taxon>Eukaryota</taxon>
        <taxon>Metazoa</taxon>
        <taxon>Spiralia</taxon>
        <taxon>Lophotrochozoa</taxon>
        <taxon>Mollusca</taxon>
        <taxon>Gastropoda</taxon>
        <taxon>Heterobranchia</taxon>
        <taxon>Euthyneura</taxon>
        <taxon>Panpulmonata</taxon>
        <taxon>Hygrophila</taxon>
        <taxon>Lymnaeoidea</taxon>
        <taxon>Planorbidae</taxon>
        <taxon>Biomphalaria</taxon>
    </lineage>
</organism>
<feature type="transmembrane region" description="Helical" evidence="2">
    <location>
        <begin position="471"/>
        <end position="492"/>
    </location>
</feature>
<dbReference type="Proteomes" id="UP001233172">
    <property type="component" value="Unassembled WGS sequence"/>
</dbReference>
<keyword evidence="2" id="KW-0812">Transmembrane</keyword>
<feature type="transmembrane region" description="Helical" evidence="2">
    <location>
        <begin position="364"/>
        <end position="384"/>
    </location>
</feature>
<gene>
    <name evidence="3" type="ORF">Bpfe_006601</name>
</gene>
<feature type="transmembrane region" description="Helical" evidence="2">
    <location>
        <begin position="210"/>
        <end position="231"/>
    </location>
</feature>
<feature type="transmembrane region" description="Helical" evidence="2">
    <location>
        <begin position="237"/>
        <end position="260"/>
    </location>
</feature>
<feature type="compositionally biased region" description="Polar residues" evidence="1">
    <location>
        <begin position="124"/>
        <end position="145"/>
    </location>
</feature>
<evidence type="ECO:0000256" key="1">
    <source>
        <dbReference type="SAM" id="MobiDB-lite"/>
    </source>
</evidence>
<name>A0AAD8C038_BIOPF</name>
<feature type="region of interest" description="Disordered" evidence="1">
    <location>
        <begin position="124"/>
        <end position="146"/>
    </location>
</feature>
<reference evidence="3" key="2">
    <citation type="submission" date="2023-04" db="EMBL/GenBank/DDBJ databases">
        <authorList>
            <person name="Bu L."/>
            <person name="Lu L."/>
            <person name="Laidemitt M.R."/>
            <person name="Zhang S.M."/>
            <person name="Mutuku M."/>
            <person name="Mkoji G."/>
            <person name="Steinauer M."/>
            <person name="Loker E.S."/>
        </authorList>
    </citation>
    <scope>NUCLEOTIDE SEQUENCE</scope>
    <source>
        <strain evidence="3">KasaAsao</strain>
        <tissue evidence="3">Whole Snail</tissue>
    </source>
</reference>
<comment type="caution">
    <text evidence="3">The sequence shown here is derived from an EMBL/GenBank/DDBJ whole genome shotgun (WGS) entry which is preliminary data.</text>
</comment>
<sequence>MLLLIYNKILFRNLLFDNTYVNVQVHLFDEPNGCLQNLTKTEIPSFIMKSLIEDFKIDFKDLRTSEQSYLNALICTSRKDEIQNTPYKWCCKHDLHDEVVCEEVQETGGAILATTVSKQVSLRDLTTNDSNRPSNDKPSSSTTVSETDEPAFLIELDSYYEREQPLPLGILHIIGTHCSCCSDKENLRKCCNKIKRMLCLQKKISFLKMIVRFIILSVFFLCPSIVLVYRYTSDTLLLSILIALISVLSLLFLIGVICCADKKLTNGFNGFSEEIKTCLKKETCCIAFDYVLIFFNIFLKSPMVIIIASAFQCEIKEEEREKNTCRWKNLWNFMATIFSLIITIPASALAFVVVSLVAVSMYKAPIISSILSGLVTFMVYVRVASSDIRKKHERCLKIITENILAYISAENMERSETHLHFYKTTTHVIEHKKDQRLLTVKGAIPFIICSSKIYVKDSVISHFLKFRIEKLIFTLCLVAAFIGIVIWMVMLIGTLEFISPSKQAFIIFLTCILPLVIKLVYYSGSNDRKLFFDTEKFNEKTQCYNDQLQEDLNDHRELSTEDTTLLINDQHDSLTVYHALNVIRS</sequence>
<accession>A0AAD8C038</accession>
<evidence type="ECO:0000256" key="2">
    <source>
        <dbReference type="SAM" id="Phobius"/>
    </source>
</evidence>
<feature type="transmembrane region" description="Helical" evidence="2">
    <location>
        <begin position="504"/>
        <end position="522"/>
    </location>
</feature>
<evidence type="ECO:0000313" key="3">
    <source>
        <dbReference type="EMBL" id="KAK0063916.1"/>
    </source>
</evidence>